<dbReference type="EMBL" id="JAPCID010000016">
    <property type="protein sequence ID" value="MDA0138459.1"/>
    <property type="molecule type" value="Genomic_DNA"/>
</dbReference>
<dbReference type="RefSeq" id="WP_202958468.1">
    <property type="nucleotide sequence ID" value="NZ_JAPCID010000016.1"/>
</dbReference>
<dbReference type="SUPFAM" id="SSF52096">
    <property type="entry name" value="ClpP/crotonase"/>
    <property type="match status" value="1"/>
</dbReference>
<accession>A0ABT4RIU7</accession>
<protein>
    <recommendedName>
        <fullName evidence="3">Enoyl-CoA hydratase/isomerase family protein</fullName>
    </recommendedName>
</protein>
<reference evidence="1" key="1">
    <citation type="submission" date="2022-10" db="EMBL/GenBank/DDBJ databases">
        <title>The WGS of Solirubrobacter sp. CPCC 204708.</title>
        <authorList>
            <person name="Jiang Z."/>
        </authorList>
    </citation>
    <scope>NUCLEOTIDE SEQUENCE</scope>
    <source>
        <strain evidence="1">CPCC 204708</strain>
    </source>
</reference>
<comment type="caution">
    <text evidence="1">The sequence shown here is derived from an EMBL/GenBank/DDBJ whole genome shotgun (WGS) entry which is preliminary data.</text>
</comment>
<organism evidence="1 2">
    <name type="scientific">Solirubrobacter deserti</name>
    <dbReference type="NCBI Taxonomy" id="2282478"/>
    <lineage>
        <taxon>Bacteria</taxon>
        <taxon>Bacillati</taxon>
        <taxon>Actinomycetota</taxon>
        <taxon>Thermoleophilia</taxon>
        <taxon>Solirubrobacterales</taxon>
        <taxon>Solirubrobacteraceae</taxon>
        <taxon>Solirubrobacter</taxon>
    </lineage>
</organism>
<gene>
    <name evidence="1" type="ORF">OJ962_13230</name>
</gene>
<proteinExistence type="predicted"/>
<evidence type="ECO:0000313" key="2">
    <source>
        <dbReference type="Proteomes" id="UP001147700"/>
    </source>
</evidence>
<dbReference type="Proteomes" id="UP001147700">
    <property type="component" value="Unassembled WGS sequence"/>
</dbReference>
<name>A0ABT4RIU7_9ACTN</name>
<sequence length="70" mass="7735">MIHPERRGDAAALITIDRPERHNAVDVRFTRLFSPKPTIAAISGHRLAGGMELDCRRGRFRAPTAGTGRL</sequence>
<evidence type="ECO:0008006" key="3">
    <source>
        <dbReference type="Google" id="ProtNLM"/>
    </source>
</evidence>
<evidence type="ECO:0000313" key="1">
    <source>
        <dbReference type="EMBL" id="MDA0138459.1"/>
    </source>
</evidence>
<dbReference type="InterPro" id="IPR029045">
    <property type="entry name" value="ClpP/crotonase-like_dom_sf"/>
</dbReference>
<keyword evidence="2" id="KW-1185">Reference proteome</keyword>